<dbReference type="InterPro" id="IPR002125">
    <property type="entry name" value="CMP_dCMP_dom"/>
</dbReference>
<evidence type="ECO:0000256" key="1">
    <source>
        <dbReference type="ARBA" id="ARBA00010669"/>
    </source>
</evidence>
<dbReference type="InterPro" id="IPR016193">
    <property type="entry name" value="Cytidine_deaminase-like"/>
</dbReference>
<dbReference type="EMBL" id="CP044016">
    <property type="protein sequence ID" value="QES89579.1"/>
    <property type="molecule type" value="Genomic_DNA"/>
</dbReference>
<evidence type="ECO:0000313" key="10">
    <source>
        <dbReference type="EMBL" id="QES89579.1"/>
    </source>
</evidence>
<dbReference type="EC" id="3.5.4.33" evidence="8"/>
<gene>
    <name evidence="8" type="primary">tadA</name>
    <name evidence="10" type="ORF">E0W69_013215</name>
</gene>
<dbReference type="InterPro" id="IPR058535">
    <property type="entry name" value="MafB19-deam"/>
</dbReference>
<sequence length="144" mass="16132">MTDEQYMRQALREAQNAFDIDEVPIGAIIVLKDKIIARAHNQVELLNDPTAHAEVLAITTACNYLGAKYLPEATLYVTIEPCLMCSGALHWSKLGRIVYGAPDDKNGYRKYTNISPFHPKTQLTGGILAEECAQLMKDFFKSKR</sequence>
<keyword evidence="6 8" id="KW-0862">Zinc</keyword>
<evidence type="ECO:0000256" key="4">
    <source>
        <dbReference type="ARBA" id="ARBA00022723"/>
    </source>
</evidence>
<dbReference type="Pfam" id="PF14437">
    <property type="entry name" value="MafB19-deam"/>
    <property type="match status" value="1"/>
</dbReference>
<accession>A0A5P2G5V9</accession>
<comment type="subunit">
    <text evidence="2 8">Homodimer.</text>
</comment>
<dbReference type="PANTHER" id="PTHR11079">
    <property type="entry name" value="CYTOSINE DEAMINASE FAMILY MEMBER"/>
    <property type="match status" value="1"/>
</dbReference>
<organism evidence="10 11">
    <name type="scientific">Rhizosphaericola mali</name>
    <dbReference type="NCBI Taxonomy" id="2545455"/>
    <lineage>
        <taxon>Bacteria</taxon>
        <taxon>Pseudomonadati</taxon>
        <taxon>Bacteroidota</taxon>
        <taxon>Chitinophagia</taxon>
        <taxon>Chitinophagales</taxon>
        <taxon>Chitinophagaceae</taxon>
        <taxon>Rhizosphaericola</taxon>
    </lineage>
</organism>
<feature type="binding site" evidence="8">
    <location>
        <position position="52"/>
    </location>
    <ligand>
        <name>Zn(2+)</name>
        <dbReference type="ChEBI" id="CHEBI:29105"/>
        <note>catalytic</note>
    </ligand>
</feature>
<dbReference type="InterPro" id="IPR016192">
    <property type="entry name" value="APOBEC/CMP_deaminase_Zn-bd"/>
</dbReference>
<dbReference type="Gene3D" id="3.40.140.10">
    <property type="entry name" value="Cytidine Deaminase, domain 2"/>
    <property type="match status" value="1"/>
</dbReference>
<reference evidence="10 11" key="1">
    <citation type="submission" date="2019-09" db="EMBL/GenBank/DDBJ databases">
        <title>Complete genome sequence of Arachidicoccus sp. B3-10 isolated from apple orchard soil.</title>
        <authorList>
            <person name="Kim H.S."/>
            <person name="Han K.-I."/>
            <person name="Suh M.K."/>
            <person name="Lee K.C."/>
            <person name="Eom M.K."/>
            <person name="Kim J.-S."/>
            <person name="Kang S.W."/>
            <person name="Sin Y."/>
            <person name="Lee J.-S."/>
        </authorList>
    </citation>
    <scope>NUCLEOTIDE SEQUENCE [LARGE SCALE GENOMIC DNA]</scope>
    <source>
        <strain evidence="10 11">B3-10</strain>
    </source>
</reference>
<dbReference type="Proteomes" id="UP000292424">
    <property type="component" value="Chromosome"/>
</dbReference>
<proteinExistence type="inferred from homology"/>
<dbReference type="GO" id="GO:0002100">
    <property type="term" value="P:tRNA wobble adenosine to inosine editing"/>
    <property type="evidence" value="ECO:0007669"/>
    <property type="project" value="UniProtKB-UniRule"/>
</dbReference>
<evidence type="ECO:0000256" key="6">
    <source>
        <dbReference type="ARBA" id="ARBA00022833"/>
    </source>
</evidence>
<dbReference type="PROSITE" id="PS51747">
    <property type="entry name" value="CYT_DCMP_DEAMINASES_2"/>
    <property type="match status" value="1"/>
</dbReference>
<dbReference type="AlphaFoldDB" id="A0A5P2G5V9"/>
<keyword evidence="4 8" id="KW-0479">Metal-binding</keyword>
<evidence type="ECO:0000256" key="8">
    <source>
        <dbReference type="HAMAP-Rule" id="MF_00972"/>
    </source>
</evidence>
<evidence type="ECO:0000256" key="5">
    <source>
        <dbReference type="ARBA" id="ARBA00022801"/>
    </source>
</evidence>
<name>A0A5P2G5V9_9BACT</name>
<dbReference type="SUPFAM" id="SSF53927">
    <property type="entry name" value="Cytidine deaminase-like"/>
    <property type="match status" value="1"/>
</dbReference>
<feature type="active site" description="Proton donor" evidence="8">
    <location>
        <position position="54"/>
    </location>
</feature>
<dbReference type="PROSITE" id="PS00903">
    <property type="entry name" value="CYT_DCMP_DEAMINASES_1"/>
    <property type="match status" value="1"/>
</dbReference>
<comment type="catalytic activity">
    <reaction evidence="7 8">
        <text>adenosine(34) in tRNA + H2O + H(+) = inosine(34) in tRNA + NH4(+)</text>
        <dbReference type="Rhea" id="RHEA:43168"/>
        <dbReference type="Rhea" id="RHEA-COMP:10373"/>
        <dbReference type="Rhea" id="RHEA-COMP:10374"/>
        <dbReference type="ChEBI" id="CHEBI:15377"/>
        <dbReference type="ChEBI" id="CHEBI:15378"/>
        <dbReference type="ChEBI" id="CHEBI:28938"/>
        <dbReference type="ChEBI" id="CHEBI:74411"/>
        <dbReference type="ChEBI" id="CHEBI:82852"/>
        <dbReference type="EC" id="3.5.4.33"/>
    </reaction>
</comment>
<dbReference type="KEGG" id="arac:E0W69_013215"/>
<dbReference type="OrthoDB" id="9802676at2"/>
<comment type="function">
    <text evidence="8">Catalyzes the deamination of adenosine to inosine at the wobble position 34 of tRNA(Arg2).</text>
</comment>
<feature type="binding site" evidence="8">
    <location>
        <position position="85"/>
    </location>
    <ligand>
        <name>Zn(2+)</name>
        <dbReference type="ChEBI" id="CHEBI:29105"/>
        <note>catalytic</note>
    </ligand>
</feature>
<feature type="binding site" evidence="8">
    <location>
        <position position="82"/>
    </location>
    <ligand>
        <name>Zn(2+)</name>
        <dbReference type="ChEBI" id="CHEBI:29105"/>
        <note>catalytic</note>
    </ligand>
</feature>
<dbReference type="GO" id="GO:0052717">
    <property type="term" value="F:tRNA-specific adenosine-34 deaminase activity"/>
    <property type="evidence" value="ECO:0007669"/>
    <property type="project" value="UniProtKB-UniRule"/>
</dbReference>
<evidence type="ECO:0000256" key="3">
    <source>
        <dbReference type="ARBA" id="ARBA00022694"/>
    </source>
</evidence>
<keyword evidence="3 8" id="KW-0819">tRNA processing</keyword>
<comment type="cofactor">
    <cofactor evidence="8">
        <name>Zn(2+)</name>
        <dbReference type="ChEBI" id="CHEBI:29105"/>
    </cofactor>
    <text evidence="8">Binds 1 zinc ion per subunit.</text>
</comment>
<evidence type="ECO:0000313" key="11">
    <source>
        <dbReference type="Proteomes" id="UP000292424"/>
    </source>
</evidence>
<dbReference type="PANTHER" id="PTHR11079:SF202">
    <property type="entry name" value="TRNA-SPECIFIC ADENOSINE DEAMINASE"/>
    <property type="match status" value="1"/>
</dbReference>
<evidence type="ECO:0000259" key="9">
    <source>
        <dbReference type="PROSITE" id="PS51747"/>
    </source>
</evidence>
<dbReference type="InterPro" id="IPR028883">
    <property type="entry name" value="tRNA_aden_deaminase"/>
</dbReference>
<keyword evidence="5 8" id="KW-0378">Hydrolase</keyword>
<dbReference type="RefSeq" id="WP_131330522.1">
    <property type="nucleotide sequence ID" value="NZ_CP044016.1"/>
</dbReference>
<protein>
    <recommendedName>
        <fullName evidence="8">tRNA-specific adenosine deaminase</fullName>
        <ecNumber evidence="8">3.5.4.33</ecNumber>
    </recommendedName>
</protein>
<evidence type="ECO:0000256" key="2">
    <source>
        <dbReference type="ARBA" id="ARBA00011738"/>
    </source>
</evidence>
<evidence type="ECO:0000256" key="7">
    <source>
        <dbReference type="ARBA" id="ARBA00048045"/>
    </source>
</evidence>
<comment type="similarity">
    <text evidence="1">Belongs to the cytidine and deoxycytidylate deaminase family. ADAT2 subfamily.</text>
</comment>
<dbReference type="HAMAP" id="MF_00972">
    <property type="entry name" value="tRNA_aden_deaminase"/>
    <property type="match status" value="1"/>
</dbReference>
<dbReference type="GO" id="GO:0008270">
    <property type="term" value="F:zinc ion binding"/>
    <property type="evidence" value="ECO:0007669"/>
    <property type="project" value="UniProtKB-UniRule"/>
</dbReference>
<feature type="domain" description="CMP/dCMP-type deaminase" evidence="9">
    <location>
        <begin position="1"/>
        <end position="111"/>
    </location>
</feature>
<keyword evidence="11" id="KW-1185">Reference proteome</keyword>
<dbReference type="CDD" id="cd01285">
    <property type="entry name" value="nucleoside_deaminase"/>
    <property type="match status" value="1"/>
</dbReference>